<protein>
    <recommendedName>
        <fullName evidence="9">TRAP transporter small permease protein</fullName>
    </recommendedName>
</protein>
<dbReference type="AlphaFoldDB" id="A0A8J7IT86"/>
<comment type="subunit">
    <text evidence="9">The complex comprises the extracytoplasmic solute receptor protein and the two transmembrane proteins.</text>
</comment>
<evidence type="ECO:0000313" key="12">
    <source>
        <dbReference type="Proteomes" id="UP000640583"/>
    </source>
</evidence>
<keyword evidence="3" id="KW-1003">Cell membrane</keyword>
<evidence type="ECO:0000256" key="4">
    <source>
        <dbReference type="ARBA" id="ARBA00022519"/>
    </source>
</evidence>
<evidence type="ECO:0000256" key="7">
    <source>
        <dbReference type="ARBA" id="ARBA00023136"/>
    </source>
</evidence>
<dbReference type="PANTHER" id="PTHR35011:SF2">
    <property type="entry name" value="2,3-DIKETO-L-GULONATE TRAP TRANSPORTER SMALL PERMEASE PROTEIN YIAM"/>
    <property type="match status" value="1"/>
</dbReference>
<comment type="subcellular location">
    <subcellularLocation>
        <location evidence="1 9">Cell inner membrane</location>
        <topology evidence="1 9">Multi-pass membrane protein</topology>
    </subcellularLocation>
</comment>
<gene>
    <name evidence="11" type="ORF">H1D41_16275</name>
</gene>
<keyword evidence="7 9" id="KW-0472">Membrane</keyword>
<dbReference type="EMBL" id="JADCKQ010000016">
    <property type="protein sequence ID" value="MBI1495201.1"/>
    <property type="molecule type" value="Genomic_DNA"/>
</dbReference>
<keyword evidence="12" id="KW-1185">Reference proteome</keyword>
<keyword evidence="6 9" id="KW-1133">Transmembrane helix</keyword>
<reference evidence="11" key="1">
    <citation type="submission" date="2020-10" db="EMBL/GenBank/DDBJ databases">
        <title>Paenihalocynthiibacter styelae gen. nov., sp. nov., isolated from stalked sea squirt Styela clava.</title>
        <authorList>
            <person name="Kim Y.-O."/>
            <person name="Yoon J.-H."/>
        </authorList>
    </citation>
    <scope>NUCLEOTIDE SEQUENCE</scope>
    <source>
        <strain evidence="11">MYP1-1</strain>
    </source>
</reference>
<evidence type="ECO:0000259" key="10">
    <source>
        <dbReference type="Pfam" id="PF04290"/>
    </source>
</evidence>
<proteinExistence type="inferred from homology"/>
<evidence type="ECO:0000313" key="11">
    <source>
        <dbReference type="EMBL" id="MBI1495201.1"/>
    </source>
</evidence>
<feature type="transmembrane region" description="Helical" evidence="9">
    <location>
        <begin position="17"/>
        <end position="36"/>
    </location>
</feature>
<dbReference type="PANTHER" id="PTHR35011">
    <property type="entry name" value="2,3-DIKETO-L-GULONATE TRAP TRANSPORTER SMALL PERMEASE PROTEIN YIAM"/>
    <property type="match status" value="1"/>
</dbReference>
<evidence type="ECO:0000256" key="9">
    <source>
        <dbReference type="RuleBase" id="RU369079"/>
    </source>
</evidence>
<dbReference type="InterPro" id="IPR007387">
    <property type="entry name" value="TRAP_DctQ"/>
</dbReference>
<dbReference type="Pfam" id="PF04290">
    <property type="entry name" value="DctQ"/>
    <property type="match status" value="1"/>
</dbReference>
<keyword evidence="2 9" id="KW-0813">Transport</keyword>
<comment type="caution">
    <text evidence="11">The sequence shown here is derived from an EMBL/GenBank/DDBJ whole genome shotgun (WGS) entry which is preliminary data.</text>
</comment>
<keyword evidence="5 9" id="KW-0812">Transmembrane</keyword>
<comment type="similarity">
    <text evidence="8 9">Belongs to the TRAP transporter small permease family.</text>
</comment>
<dbReference type="InterPro" id="IPR055348">
    <property type="entry name" value="DctQ"/>
</dbReference>
<evidence type="ECO:0000256" key="3">
    <source>
        <dbReference type="ARBA" id="ARBA00022475"/>
    </source>
</evidence>
<organism evidence="11 12">
    <name type="scientific">Halocynthiibacter styelae</name>
    <dbReference type="NCBI Taxonomy" id="2761955"/>
    <lineage>
        <taxon>Bacteria</taxon>
        <taxon>Pseudomonadati</taxon>
        <taxon>Pseudomonadota</taxon>
        <taxon>Alphaproteobacteria</taxon>
        <taxon>Rhodobacterales</taxon>
        <taxon>Paracoccaceae</taxon>
        <taxon>Halocynthiibacter</taxon>
    </lineage>
</organism>
<dbReference type="GO" id="GO:0015740">
    <property type="term" value="P:C4-dicarboxylate transport"/>
    <property type="evidence" value="ECO:0007669"/>
    <property type="project" value="TreeGrafter"/>
</dbReference>
<dbReference type="Proteomes" id="UP000640583">
    <property type="component" value="Unassembled WGS sequence"/>
</dbReference>
<dbReference type="GO" id="GO:0022857">
    <property type="term" value="F:transmembrane transporter activity"/>
    <property type="evidence" value="ECO:0007669"/>
    <property type="project" value="UniProtKB-UniRule"/>
</dbReference>
<feature type="transmembrane region" description="Helical" evidence="9">
    <location>
        <begin position="48"/>
        <end position="66"/>
    </location>
</feature>
<keyword evidence="4 9" id="KW-0997">Cell inner membrane</keyword>
<evidence type="ECO:0000256" key="1">
    <source>
        <dbReference type="ARBA" id="ARBA00004429"/>
    </source>
</evidence>
<evidence type="ECO:0000256" key="6">
    <source>
        <dbReference type="ARBA" id="ARBA00022989"/>
    </source>
</evidence>
<comment type="function">
    <text evidence="9">Part of the tripartite ATP-independent periplasmic (TRAP) transport system.</text>
</comment>
<accession>A0A8J7IT86</accession>
<evidence type="ECO:0000256" key="8">
    <source>
        <dbReference type="ARBA" id="ARBA00038436"/>
    </source>
</evidence>
<name>A0A8J7IT86_9RHOB</name>
<evidence type="ECO:0000256" key="5">
    <source>
        <dbReference type="ARBA" id="ARBA00022692"/>
    </source>
</evidence>
<sequence>MHPKPGESRMDRIEESVIALILGLMTVLAFVNVIVRKSGGNILWAKETLVFLFAWLVLIGASYAVKKGAHLGVDVVVNMVHGQKRRALGLVAVLICIIYSFLLLKGAWDYWANFANLPQTTGRVFPTGFQEMKPTDYRSWYIVNDVPNPWFLGWLEGAMNYGDPYDKLPRFIPYMVLPASMALLLFRFIQSALAMFAGKIDRVVASHEVEDEIEEVRERLGAAMDGETDAGSAK</sequence>
<feature type="domain" description="Tripartite ATP-independent periplasmic transporters DctQ component" evidence="10">
    <location>
        <begin position="25"/>
        <end position="115"/>
    </location>
</feature>
<dbReference type="GO" id="GO:0005886">
    <property type="term" value="C:plasma membrane"/>
    <property type="evidence" value="ECO:0007669"/>
    <property type="project" value="UniProtKB-SubCell"/>
</dbReference>
<feature type="transmembrane region" description="Helical" evidence="9">
    <location>
        <begin position="87"/>
        <end position="108"/>
    </location>
</feature>
<evidence type="ECO:0000256" key="2">
    <source>
        <dbReference type="ARBA" id="ARBA00022448"/>
    </source>
</evidence>
<feature type="transmembrane region" description="Helical" evidence="9">
    <location>
        <begin position="171"/>
        <end position="189"/>
    </location>
</feature>